<dbReference type="AlphaFoldDB" id="A0A2H3NXA6"/>
<evidence type="ECO:0000256" key="6">
    <source>
        <dbReference type="ARBA" id="ARBA00023136"/>
    </source>
</evidence>
<evidence type="ECO:0000313" key="9">
    <source>
        <dbReference type="Proteomes" id="UP000221024"/>
    </source>
</evidence>
<dbReference type="OrthoDB" id="9770347at2"/>
<comment type="caution">
    <text evidence="8">The sequence shown here is derived from an EMBL/GenBank/DDBJ whole genome shotgun (WGS) entry which is preliminary data.</text>
</comment>
<dbReference type="EMBL" id="PDEP01000007">
    <property type="protein sequence ID" value="PEN06757.1"/>
    <property type="molecule type" value="Genomic_DNA"/>
</dbReference>
<keyword evidence="3" id="KW-1003">Cell membrane</keyword>
<feature type="transmembrane region" description="Helical" evidence="7">
    <location>
        <begin position="156"/>
        <end position="174"/>
    </location>
</feature>
<accession>A0A2H3NXA6</accession>
<dbReference type="Pfam" id="PF13440">
    <property type="entry name" value="Polysacc_synt_3"/>
    <property type="match status" value="1"/>
</dbReference>
<feature type="transmembrane region" description="Helical" evidence="7">
    <location>
        <begin position="449"/>
        <end position="471"/>
    </location>
</feature>
<organism evidence="8 9">
    <name type="scientific">Longimonas halophila</name>
    <dbReference type="NCBI Taxonomy" id="1469170"/>
    <lineage>
        <taxon>Bacteria</taxon>
        <taxon>Pseudomonadati</taxon>
        <taxon>Rhodothermota</taxon>
        <taxon>Rhodothermia</taxon>
        <taxon>Rhodothermales</taxon>
        <taxon>Salisaetaceae</taxon>
        <taxon>Longimonas</taxon>
    </lineage>
</organism>
<dbReference type="InterPro" id="IPR050833">
    <property type="entry name" value="Poly_Biosynth_Transport"/>
</dbReference>
<feature type="transmembrane region" description="Helical" evidence="7">
    <location>
        <begin position="26"/>
        <end position="44"/>
    </location>
</feature>
<gene>
    <name evidence="8" type="ORF">CRI93_08960</name>
</gene>
<proteinExistence type="inferred from homology"/>
<name>A0A2H3NXA6_9BACT</name>
<dbReference type="CDD" id="cd13127">
    <property type="entry name" value="MATE_tuaB_like"/>
    <property type="match status" value="1"/>
</dbReference>
<keyword evidence="4 7" id="KW-0812">Transmembrane</keyword>
<evidence type="ECO:0000256" key="4">
    <source>
        <dbReference type="ARBA" id="ARBA00022692"/>
    </source>
</evidence>
<comment type="similarity">
    <text evidence="2">Belongs to the polysaccharide synthase family.</text>
</comment>
<feature type="transmembrane region" description="Helical" evidence="7">
    <location>
        <begin position="86"/>
        <end position="105"/>
    </location>
</feature>
<protein>
    <submittedName>
        <fullName evidence="8">Flippase</fullName>
    </submittedName>
</protein>
<feature type="transmembrane region" description="Helical" evidence="7">
    <location>
        <begin position="180"/>
        <end position="198"/>
    </location>
</feature>
<dbReference type="PANTHER" id="PTHR30250">
    <property type="entry name" value="PST FAMILY PREDICTED COLANIC ACID TRANSPORTER"/>
    <property type="match status" value="1"/>
</dbReference>
<feature type="transmembrane region" description="Helical" evidence="7">
    <location>
        <begin position="298"/>
        <end position="321"/>
    </location>
</feature>
<evidence type="ECO:0000256" key="1">
    <source>
        <dbReference type="ARBA" id="ARBA00004651"/>
    </source>
</evidence>
<dbReference type="PANTHER" id="PTHR30250:SF10">
    <property type="entry name" value="LIPOPOLYSACCHARIDE BIOSYNTHESIS PROTEIN WZXC"/>
    <property type="match status" value="1"/>
</dbReference>
<dbReference type="Proteomes" id="UP000221024">
    <property type="component" value="Unassembled WGS sequence"/>
</dbReference>
<sequence>MRVDDRWAALRDRALHGVAWSAVQNWGSRLITFVVFAVLAQLLSPESFGVIALAGTYIALLRVLVDQGFAAAIIQRDTLEDGHLDTAFVANLAGSVLLMAASWPLAHPVARLFDTPLLGPVIQALAPAFLLAALAGVQQALFERRMQYRVLAIREFAASCVGGVVGVGLALYGAGVWSLVGWFLAERTAAVVVLWTASPWRPGRQITRRHFMDLFSFGIHLVGSNLLDYVNRRADNLIIGYVLGPAALGFYDVAYKLYTAGVDLVTQTVSSVAFSAFSKLQDRRDQMRDAFYKGTQTASIVAFPAFLGAAAIAPDLIPAVFGAKWVPDSVHVFQVLALVGGLHALFYFNPAVLLACNKPHWRLGLNVMNATANVIAYTIAVQFGVVAVAAAFVGRAYLLAPVELWMLRRLIDVRTRTYLRNIAVPAVAAGAMAAALVALRIYAVPGWSGGMWMAVAIPAGTLSYGGLVWLLDRNLIRRLVRLARRLGA</sequence>
<comment type="subcellular location">
    <subcellularLocation>
        <location evidence="1">Cell membrane</location>
        <topology evidence="1">Multi-pass membrane protein</topology>
    </subcellularLocation>
</comment>
<evidence type="ECO:0000256" key="7">
    <source>
        <dbReference type="SAM" id="Phobius"/>
    </source>
</evidence>
<feature type="transmembrane region" description="Helical" evidence="7">
    <location>
        <begin position="117"/>
        <end position="135"/>
    </location>
</feature>
<feature type="transmembrane region" description="Helical" evidence="7">
    <location>
        <begin position="50"/>
        <end position="74"/>
    </location>
</feature>
<reference evidence="8 9" key="1">
    <citation type="submission" date="2017-10" db="EMBL/GenBank/DDBJ databases">
        <title>Draft genome of Longimonas halophila.</title>
        <authorList>
            <person name="Goh K.M."/>
            <person name="Shamsir M.S."/>
            <person name="Lim S.W."/>
        </authorList>
    </citation>
    <scope>NUCLEOTIDE SEQUENCE [LARGE SCALE GENOMIC DNA]</scope>
    <source>
        <strain evidence="8 9">KCTC 42399</strain>
    </source>
</reference>
<feature type="transmembrane region" description="Helical" evidence="7">
    <location>
        <begin position="333"/>
        <end position="356"/>
    </location>
</feature>
<evidence type="ECO:0000313" key="8">
    <source>
        <dbReference type="EMBL" id="PEN06757.1"/>
    </source>
</evidence>
<dbReference type="GO" id="GO:0005886">
    <property type="term" value="C:plasma membrane"/>
    <property type="evidence" value="ECO:0007669"/>
    <property type="project" value="UniProtKB-SubCell"/>
</dbReference>
<feature type="transmembrane region" description="Helical" evidence="7">
    <location>
        <begin position="418"/>
        <end position="443"/>
    </location>
</feature>
<keyword evidence="6 7" id="KW-0472">Membrane</keyword>
<keyword evidence="5 7" id="KW-1133">Transmembrane helix</keyword>
<evidence type="ECO:0000256" key="5">
    <source>
        <dbReference type="ARBA" id="ARBA00022989"/>
    </source>
</evidence>
<evidence type="ECO:0000256" key="2">
    <source>
        <dbReference type="ARBA" id="ARBA00007430"/>
    </source>
</evidence>
<keyword evidence="9" id="KW-1185">Reference proteome</keyword>
<evidence type="ECO:0000256" key="3">
    <source>
        <dbReference type="ARBA" id="ARBA00022475"/>
    </source>
</evidence>